<evidence type="ECO:0000259" key="13">
    <source>
        <dbReference type="Pfam" id="PF04715"/>
    </source>
</evidence>
<comment type="catalytic activity">
    <reaction evidence="1">
        <text>chorismate + L-glutamine = 4-amino-4-deoxychorismate + L-glutamate</text>
        <dbReference type="Rhea" id="RHEA:11672"/>
        <dbReference type="ChEBI" id="CHEBI:29748"/>
        <dbReference type="ChEBI" id="CHEBI:29985"/>
        <dbReference type="ChEBI" id="CHEBI:58359"/>
        <dbReference type="ChEBI" id="CHEBI:58406"/>
        <dbReference type="EC" id="2.6.1.85"/>
    </reaction>
</comment>
<keyword evidence="5" id="KW-0808">Transferase</keyword>
<gene>
    <name evidence="14" type="ORF">VTL71DRAFT_15809</name>
</gene>
<evidence type="ECO:0000256" key="5">
    <source>
        <dbReference type="ARBA" id="ARBA00022679"/>
    </source>
</evidence>
<dbReference type="InterPro" id="IPR017926">
    <property type="entry name" value="GATASE"/>
</dbReference>
<dbReference type="InterPro" id="IPR029062">
    <property type="entry name" value="Class_I_gatase-like"/>
</dbReference>
<dbReference type="SUPFAM" id="SSF56322">
    <property type="entry name" value="ADC synthase"/>
    <property type="match status" value="1"/>
</dbReference>
<feature type="domain" description="Glutamine amidotransferase" evidence="11">
    <location>
        <begin position="10"/>
        <end position="174"/>
    </location>
</feature>
<dbReference type="Pfam" id="PF04715">
    <property type="entry name" value="Anth_synt_I_N"/>
    <property type="match status" value="1"/>
</dbReference>
<evidence type="ECO:0000313" key="14">
    <source>
        <dbReference type="EMBL" id="KAL2067713.1"/>
    </source>
</evidence>
<evidence type="ECO:0000256" key="8">
    <source>
        <dbReference type="ARBA" id="ARBA00031329"/>
    </source>
</evidence>
<feature type="domain" description="Chorismate-utilising enzyme C-terminal" evidence="12">
    <location>
        <begin position="549"/>
        <end position="850"/>
    </location>
</feature>
<evidence type="ECO:0000256" key="9">
    <source>
        <dbReference type="ARBA" id="ARBA00031904"/>
    </source>
</evidence>
<evidence type="ECO:0000256" key="7">
    <source>
        <dbReference type="ARBA" id="ARBA00022962"/>
    </source>
</evidence>
<keyword evidence="6" id="KW-0289">Folate biosynthesis</keyword>
<dbReference type="InterPro" id="IPR006805">
    <property type="entry name" value="Anth_synth_I_N"/>
</dbReference>
<dbReference type="InterPro" id="IPR005801">
    <property type="entry name" value="ADC_synthase"/>
</dbReference>
<dbReference type="InterPro" id="IPR015890">
    <property type="entry name" value="Chorismate_C"/>
</dbReference>
<dbReference type="Gene3D" id="3.60.120.10">
    <property type="entry name" value="Anthranilate synthase"/>
    <property type="match status" value="1"/>
</dbReference>
<evidence type="ECO:0000259" key="11">
    <source>
        <dbReference type="Pfam" id="PF00117"/>
    </source>
</evidence>
<dbReference type="Pfam" id="PF00117">
    <property type="entry name" value="GATase"/>
    <property type="match status" value="1"/>
</dbReference>
<evidence type="ECO:0000256" key="10">
    <source>
        <dbReference type="SAM" id="MobiDB-lite"/>
    </source>
</evidence>
<evidence type="ECO:0000259" key="12">
    <source>
        <dbReference type="Pfam" id="PF00425"/>
    </source>
</evidence>
<dbReference type="PANTHER" id="PTHR11236">
    <property type="entry name" value="AMINOBENZOATE/ANTHRANILATE SYNTHASE"/>
    <property type="match status" value="1"/>
</dbReference>
<dbReference type="PROSITE" id="PS51273">
    <property type="entry name" value="GATASE_TYPE_1"/>
    <property type="match status" value="1"/>
</dbReference>
<evidence type="ECO:0000256" key="3">
    <source>
        <dbReference type="ARBA" id="ARBA00005970"/>
    </source>
</evidence>
<feature type="region of interest" description="Disordered" evidence="10">
    <location>
        <begin position="799"/>
        <end position="819"/>
    </location>
</feature>
<feature type="domain" description="Anthranilate synthase component I N-terminal" evidence="13">
    <location>
        <begin position="313"/>
        <end position="464"/>
    </location>
</feature>
<dbReference type="CDD" id="cd01743">
    <property type="entry name" value="GATase1_Anthranilate_Synthase"/>
    <property type="match status" value="1"/>
</dbReference>
<evidence type="ECO:0000256" key="2">
    <source>
        <dbReference type="ARBA" id="ARBA00005009"/>
    </source>
</evidence>
<dbReference type="EMBL" id="JAZHXI010000009">
    <property type="protein sequence ID" value="KAL2067713.1"/>
    <property type="molecule type" value="Genomic_DNA"/>
</dbReference>
<organism evidence="14 15">
    <name type="scientific">Oculimacula yallundae</name>
    <dbReference type="NCBI Taxonomy" id="86028"/>
    <lineage>
        <taxon>Eukaryota</taxon>
        <taxon>Fungi</taxon>
        <taxon>Dikarya</taxon>
        <taxon>Ascomycota</taxon>
        <taxon>Pezizomycotina</taxon>
        <taxon>Leotiomycetes</taxon>
        <taxon>Helotiales</taxon>
        <taxon>Ploettnerulaceae</taxon>
        <taxon>Oculimacula</taxon>
    </lineage>
</organism>
<comment type="pathway">
    <text evidence="2">Cofactor biosynthesis; tetrahydrofolate biosynthesis; 4-aminobenzoate from chorismate: step 1/2.</text>
</comment>
<dbReference type="Gene3D" id="3.40.50.880">
    <property type="match status" value="1"/>
</dbReference>
<dbReference type="Proteomes" id="UP001595075">
    <property type="component" value="Unassembled WGS sequence"/>
</dbReference>
<comment type="caution">
    <text evidence="14">The sequence shown here is derived from an EMBL/GenBank/DDBJ whole genome shotgun (WGS) entry which is preliminary data.</text>
</comment>
<name>A0ABR4CCQ9_9HELO</name>
<dbReference type="InterPro" id="IPR010117">
    <property type="entry name" value="PabB_fungal"/>
</dbReference>
<dbReference type="InterPro" id="IPR019999">
    <property type="entry name" value="Anth_synth_I-like"/>
</dbReference>
<dbReference type="Pfam" id="PF00425">
    <property type="entry name" value="Chorismate_bind"/>
    <property type="match status" value="1"/>
</dbReference>
<dbReference type="InterPro" id="IPR006221">
    <property type="entry name" value="TrpG/PapA_dom"/>
</dbReference>
<dbReference type="PANTHER" id="PTHR11236:SF18">
    <property type="entry name" value="AMINODEOXYCHORISMATE SYNTHASE"/>
    <property type="match status" value="1"/>
</dbReference>
<dbReference type="NCBIfam" id="TIGR01823">
    <property type="entry name" value="PabB-fungal"/>
    <property type="match status" value="1"/>
</dbReference>
<proteinExistence type="inferred from homology"/>
<comment type="similarity">
    <text evidence="3">In the C-terminal section; belongs to the anthranilate synthase component I family.</text>
</comment>
<evidence type="ECO:0000256" key="4">
    <source>
        <dbReference type="ARBA" id="ARBA00013139"/>
    </source>
</evidence>
<protein>
    <recommendedName>
        <fullName evidence="4">aminodeoxychorismate synthase</fullName>
        <ecNumber evidence="4">2.6.1.85</ecNumber>
    </recommendedName>
    <alternativeName>
        <fullName evidence="8">Para-aminobenzoate synthase</fullName>
    </alternativeName>
    <alternativeName>
        <fullName evidence="9">p-aminobenzoic acid synthase</fullName>
    </alternativeName>
</protein>
<dbReference type="PRINTS" id="PR00097">
    <property type="entry name" value="ANTSNTHASEII"/>
</dbReference>
<reference evidence="14 15" key="1">
    <citation type="journal article" date="2024" name="Commun. Biol.">
        <title>Comparative genomic analysis of thermophilic fungi reveals convergent evolutionary adaptations and gene losses.</title>
        <authorList>
            <person name="Steindorff A.S."/>
            <person name="Aguilar-Pontes M.V."/>
            <person name="Robinson A.J."/>
            <person name="Andreopoulos B."/>
            <person name="LaButti K."/>
            <person name="Kuo A."/>
            <person name="Mondo S."/>
            <person name="Riley R."/>
            <person name="Otillar R."/>
            <person name="Haridas S."/>
            <person name="Lipzen A."/>
            <person name="Grimwood J."/>
            <person name="Schmutz J."/>
            <person name="Clum A."/>
            <person name="Reid I.D."/>
            <person name="Moisan M.C."/>
            <person name="Butler G."/>
            <person name="Nguyen T.T.M."/>
            <person name="Dewar K."/>
            <person name="Conant G."/>
            <person name="Drula E."/>
            <person name="Henrissat B."/>
            <person name="Hansel C."/>
            <person name="Singer S."/>
            <person name="Hutchinson M.I."/>
            <person name="de Vries R.P."/>
            <person name="Natvig D.O."/>
            <person name="Powell A.J."/>
            <person name="Tsang A."/>
            <person name="Grigoriev I.V."/>
        </authorList>
    </citation>
    <scope>NUCLEOTIDE SEQUENCE [LARGE SCALE GENOMIC DNA]</scope>
    <source>
        <strain evidence="14 15">CBS 494.80</strain>
    </source>
</reference>
<evidence type="ECO:0000313" key="15">
    <source>
        <dbReference type="Proteomes" id="UP001595075"/>
    </source>
</evidence>
<dbReference type="EC" id="2.6.1.85" evidence="4"/>
<dbReference type="SUPFAM" id="SSF52317">
    <property type="entry name" value="Class I glutamine amidotransferase-like"/>
    <property type="match status" value="1"/>
</dbReference>
<sequence>MLIPKPLILFIDAYDSFSNNIISLLETTLDASVRTIYIDNPALFSDEALHKELQHYAAVVCGPGPGHPGNERDVGLMRRIWRLADKEMVPVLGICLGFQSLCLEFGGKVRRLQGPQHGIVRRILHIGEAGEVGETSIFGGVGVINATLYQSLCADIGQDSIRNDDWENSKWQATKQCPDLLPLAWVEHDLAAENDSGIMDERVLVAVRHRTKPFWTVQYHPESICTNRESTKVILNWFKAARSWSLNYRRTEINLEGPIEGRFATRESLLSQSQRMSETFPANGDDHSTRSIYHSRSIDIPAHLSVQAIAEAVLDMREEQIILESSNANQAYTGGADVRGRYSIIGLDIRNCTKLQYRAGGETIAIIHPQDHIKQPHVQNIDASSYGGIWPYLAQYLELRKVKDGKLESPFWGGFMGYTTYELGLETIGVTPDVQGRQHDRPDLCFAWVEKSLVIDHVKNQIYIQQLAAASEATHVASWMDNIATKLRSLMRKLNSLELGGTVIRAEVKNEPTAQIIPTKTRTTDSAKSSPTPNIPSSVLSIQTPNNGAYESKVLSCQSSIRAGDSYELCLTDQTHITLSKSPSSAWSLYTTLRTRQPAPFASYIQLGDLTYISASPERFLSYTPTSSELRPMKGTVRKSPEVATLAEARLLLDVPKEKAENLMIVDLVRHDLHGVCGAGNVSVPRLMVVEEYASVFQMISIVQATIPQAFPKNLAQHVSVNERFKGEGKRYTGLDVLAASLPPGSMTGAPKKRSCEILQSVEQGRQRSLYSGVVGYAGVGGRGDWSVNIRCAFRWEDEDEGQGEVESGNGEEGEQRNGRRGEEIWHIGAGGAVTALSTPVGEREEMLTKLSGTLGLFR</sequence>
<keyword evidence="7" id="KW-0315">Glutamine amidotransferase</keyword>
<keyword evidence="15" id="KW-1185">Reference proteome</keyword>
<accession>A0ABR4CCQ9</accession>
<evidence type="ECO:0000256" key="1">
    <source>
        <dbReference type="ARBA" id="ARBA00001000"/>
    </source>
</evidence>
<evidence type="ECO:0000256" key="6">
    <source>
        <dbReference type="ARBA" id="ARBA00022909"/>
    </source>
</evidence>